<feature type="compositionally biased region" description="Basic and acidic residues" evidence="1">
    <location>
        <begin position="1"/>
        <end position="14"/>
    </location>
</feature>
<dbReference type="Pfam" id="PF00485">
    <property type="entry name" value="PRK"/>
    <property type="match status" value="1"/>
</dbReference>
<dbReference type="OrthoDB" id="3192509at2"/>
<reference evidence="3 4" key="1">
    <citation type="submission" date="2018-10" db="EMBL/GenBank/DDBJ databases">
        <title>Sequencing the genomes of 1000 actinobacteria strains.</title>
        <authorList>
            <person name="Klenk H.-P."/>
        </authorList>
    </citation>
    <scope>NUCLEOTIDE SEQUENCE [LARGE SCALE GENOMIC DNA]</scope>
    <source>
        <strain evidence="3 4">DSM 43800</strain>
    </source>
</reference>
<evidence type="ECO:0000313" key="4">
    <source>
        <dbReference type="Proteomes" id="UP000282084"/>
    </source>
</evidence>
<name>A0A495VQG2_9PSEU</name>
<dbReference type="EMBL" id="RBXO01000001">
    <property type="protein sequence ID" value="RKT51641.1"/>
    <property type="molecule type" value="Genomic_DNA"/>
</dbReference>
<dbReference type="InterPro" id="IPR027417">
    <property type="entry name" value="P-loop_NTPase"/>
</dbReference>
<dbReference type="GO" id="GO:0005524">
    <property type="term" value="F:ATP binding"/>
    <property type="evidence" value="ECO:0007669"/>
    <property type="project" value="InterPro"/>
</dbReference>
<dbReference type="GO" id="GO:0016301">
    <property type="term" value="F:kinase activity"/>
    <property type="evidence" value="ECO:0007669"/>
    <property type="project" value="UniProtKB-KW"/>
</dbReference>
<sequence>MLFDRREIRPDRPTFRRPSPPSAEQRQNNTVLFSELVDRARGLAGSGERRLLGIGGAPGSGKSTLARRLVGALGGLAVLVEMDGFHLAQKELERLGIADRKGAPDTFDISGYVDLLGRLKACGPDVVYAPEFRREIEEPVACAVPVPPDVPLVVTEGNYLLLQYDKWQGVRTVLDEAWFLLVDEDVRVARLIDRHVRYGRSVDEARERVLNGPDHVNALLVNASKSTADLLITDLR</sequence>
<gene>
    <name evidence="3" type="ORF">C8E97_0121</name>
</gene>
<evidence type="ECO:0000256" key="1">
    <source>
        <dbReference type="SAM" id="MobiDB-lite"/>
    </source>
</evidence>
<keyword evidence="3" id="KW-0418">Kinase</keyword>
<dbReference type="PRINTS" id="PR00988">
    <property type="entry name" value="URIDINKINASE"/>
</dbReference>
<dbReference type="InterPro" id="IPR006083">
    <property type="entry name" value="PRK/URK"/>
</dbReference>
<accession>A0A495VQG2</accession>
<dbReference type="Gene3D" id="3.40.50.300">
    <property type="entry name" value="P-loop containing nucleotide triphosphate hydrolases"/>
    <property type="match status" value="2"/>
</dbReference>
<dbReference type="PANTHER" id="PTHR10285">
    <property type="entry name" value="URIDINE KINASE"/>
    <property type="match status" value="1"/>
</dbReference>
<protein>
    <submittedName>
        <fullName evidence="3">Phosphoribulokinase/uridine kinase family protein</fullName>
    </submittedName>
</protein>
<dbReference type="Proteomes" id="UP000282084">
    <property type="component" value="Unassembled WGS sequence"/>
</dbReference>
<evidence type="ECO:0000259" key="2">
    <source>
        <dbReference type="Pfam" id="PF00485"/>
    </source>
</evidence>
<feature type="region of interest" description="Disordered" evidence="1">
    <location>
        <begin position="1"/>
        <end position="28"/>
    </location>
</feature>
<dbReference type="NCBIfam" id="NF006743">
    <property type="entry name" value="PRK09270.1-2"/>
    <property type="match status" value="1"/>
</dbReference>
<evidence type="ECO:0000313" key="3">
    <source>
        <dbReference type="EMBL" id="RKT51641.1"/>
    </source>
</evidence>
<proteinExistence type="predicted"/>
<dbReference type="AlphaFoldDB" id="A0A495VQG2"/>
<dbReference type="SUPFAM" id="SSF52540">
    <property type="entry name" value="P-loop containing nucleoside triphosphate hydrolases"/>
    <property type="match status" value="1"/>
</dbReference>
<feature type="domain" description="Phosphoribulokinase/uridine kinase" evidence="2">
    <location>
        <begin position="52"/>
        <end position="233"/>
    </location>
</feature>
<keyword evidence="4" id="KW-1185">Reference proteome</keyword>
<organism evidence="3 4">
    <name type="scientific">Saccharothrix australiensis</name>
    <dbReference type="NCBI Taxonomy" id="2072"/>
    <lineage>
        <taxon>Bacteria</taxon>
        <taxon>Bacillati</taxon>
        <taxon>Actinomycetota</taxon>
        <taxon>Actinomycetes</taxon>
        <taxon>Pseudonocardiales</taxon>
        <taxon>Pseudonocardiaceae</taxon>
        <taxon>Saccharothrix</taxon>
    </lineage>
</organism>
<keyword evidence="3" id="KW-0808">Transferase</keyword>
<comment type="caution">
    <text evidence="3">The sequence shown here is derived from an EMBL/GenBank/DDBJ whole genome shotgun (WGS) entry which is preliminary data.</text>
</comment>